<reference evidence="1" key="1">
    <citation type="journal article" date="2013" name="Environ. Microbiol.">
        <title>Microbiota from the distal guts of lean and obese adolescents exhibit partial functional redundancy besides clear differences in community structure.</title>
        <authorList>
            <person name="Ferrer M."/>
            <person name="Ruiz A."/>
            <person name="Lanza F."/>
            <person name="Haange S.B."/>
            <person name="Oberbach A."/>
            <person name="Till H."/>
            <person name="Bargiela R."/>
            <person name="Campoy C."/>
            <person name="Segura M.T."/>
            <person name="Richter M."/>
            <person name="von Bergen M."/>
            <person name="Seifert J."/>
            <person name="Suarez A."/>
        </authorList>
    </citation>
    <scope>NUCLEOTIDE SEQUENCE</scope>
</reference>
<name>K1T8F9_9ZZZZ</name>
<organism evidence="1">
    <name type="scientific">human gut metagenome</name>
    <dbReference type="NCBI Taxonomy" id="408170"/>
    <lineage>
        <taxon>unclassified sequences</taxon>
        <taxon>metagenomes</taxon>
        <taxon>organismal metagenomes</taxon>
    </lineage>
</organism>
<comment type="caution">
    <text evidence="1">The sequence shown here is derived from an EMBL/GenBank/DDBJ whole genome shotgun (WGS) entry which is preliminary data.</text>
</comment>
<protein>
    <submittedName>
        <fullName evidence="1">Uncharacterized protein</fullName>
    </submittedName>
</protein>
<evidence type="ECO:0000313" key="1">
    <source>
        <dbReference type="EMBL" id="EKC63839.1"/>
    </source>
</evidence>
<accession>K1T8F9</accession>
<proteinExistence type="predicted"/>
<sequence>MNLTSTEIFKLVWDRIRDSLLGKTVPMMYADHYPNNPSGEFIVVGSLSN</sequence>
<gene>
    <name evidence="1" type="ORF">OBE_07252</name>
</gene>
<feature type="non-terminal residue" evidence="1">
    <location>
        <position position="49"/>
    </location>
</feature>
<dbReference type="AlphaFoldDB" id="K1T8F9"/>
<dbReference type="EMBL" id="AJWZ01004988">
    <property type="protein sequence ID" value="EKC63839.1"/>
    <property type="molecule type" value="Genomic_DNA"/>
</dbReference>